<dbReference type="Pfam" id="PF12728">
    <property type="entry name" value="HTH_17"/>
    <property type="match status" value="1"/>
</dbReference>
<proteinExistence type="predicted"/>
<dbReference type="Proteomes" id="UP000199520">
    <property type="component" value="Unassembled WGS sequence"/>
</dbReference>
<reference evidence="3" key="1">
    <citation type="submission" date="2016-10" db="EMBL/GenBank/DDBJ databases">
        <authorList>
            <person name="Varghese N."/>
            <person name="Submissions S."/>
        </authorList>
    </citation>
    <scope>NUCLEOTIDE SEQUENCE [LARGE SCALE GENOMIC DNA]</scope>
    <source>
        <strain evidence="3">DSM 13327</strain>
    </source>
</reference>
<evidence type="ECO:0000313" key="3">
    <source>
        <dbReference type="Proteomes" id="UP000199520"/>
    </source>
</evidence>
<accession>A0A1I4NJG3</accession>
<feature type="domain" description="Helix-turn-helix" evidence="1">
    <location>
        <begin position="6"/>
        <end position="52"/>
    </location>
</feature>
<evidence type="ECO:0000259" key="1">
    <source>
        <dbReference type="Pfam" id="PF12728"/>
    </source>
</evidence>
<dbReference type="InterPro" id="IPR041657">
    <property type="entry name" value="HTH_17"/>
</dbReference>
<dbReference type="OrthoDB" id="26294at2"/>
<sequence length="139" mass="16466">MDNDILNLEQAMEFFGVSERTMIKLLREERIPARKIGREWRFSKIALLNWLGEGNSVDYLNQTEQYRVANDTKANMPDLLEQIRESIDKLKANDSNIHELLPDLNEDISLPDDATLRVSYKRQREIEKLTFKIFWPIRN</sequence>
<organism evidence="2 3">
    <name type="scientific">Pelosinus propionicus DSM 13327</name>
    <dbReference type="NCBI Taxonomy" id="1123291"/>
    <lineage>
        <taxon>Bacteria</taxon>
        <taxon>Bacillati</taxon>
        <taxon>Bacillota</taxon>
        <taxon>Negativicutes</taxon>
        <taxon>Selenomonadales</taxon>
        <taxon>Sporomusaceae</taxon>
        <taxon>Pelosinus</taxon>
    </lineage>
</organism>
<name>A0A1I4NJG3_9FIRM</name>
<dbReference type="EMBL" id="FOTS01000047">
    <property type="protein sequence ID" value="SFM15490.1"/>
    <property type="molecule type" value="Genomic_DNA"/>
</dbReference>
<dbReference type="STRING" id="1123291.SAMN04490355_104737"/>
<protein>
    <submittedName>
        <fullName evidence="2">DNA binding domain-containing protein, excisionase family</fullName>
    </submittedName>
</protein>
<evidence type="ECO:0000313" key="2">
    <source>
        <dbReference type="EMBL" id="SFM15490.1"/>
    </source>
</evidence>
<gene>
    <name evidence="2" type="ORF">SAMN04490355_104737</name>
</gene>
<keyword evidence="3" id="KW-1185">Reference proteome</keyword>
<dbReference type="RefSeq" id="WP_090941938.1">
    <property type="nucleotide sequence ID" value="NZ_FOTS01000047.1"/>
</dbReference>
<dbReference type="InterPro" id="IPR009061">
    <property type="entry name" value="DNA-bd_dom_put_sf"/>
</dbReference>
<dbReference type="AlphaFoldDB" id="A0A1I4NJG3"/>
<dbReference type="SUPFAM" id="SSF46955">
    <property type="entry name" value="Putative DNA-binding domain"/>
    <property type="match status" value="1"/>
</dbReference>